<reference evidence="1 2" key="1">
    <citation type="submission" date="2019-03" db="EMBL/GenBank/DDBJ databases">
        <title>An improved genome assembly of the fluke Schistosoma japonicum.</title>
        <authorList>
            <person name="Hu W."/>
            <person name="Luo F."/>
            <person name="Yin M."/>
            <person name="Mo X."/>
            <person name="Sun C."/>
            <person name="Wu Q."/>
            <person name="Zhu B."/>
            <person name="Xiang M."/>
            <person name="Wang J."/>
            <person name="Wang Y."/>
            <person name="Zhang T."/>
            <person name="Xu B."/>
            <person name="Zheng H."/>
            <person name="Feng Z."/>
        </authorList>
    </citation>
    <scope>NUCLEOTIDE SEQUENCE [LARGE SCALE GENOMIC DNA]</scope>
    <source>
        <strain evidence="1">HuSjv2</strain>
        <tissue evidence="1">Worms</tissue>
    </source>
</reference>
<dbReference type="Proteomes" id="UP000311919">
    <property type="component" value="Unassembled WGS sequence"/>
</dbReference>
<dbReference type="AlphaFoldDB" id="A0A4Z2DSD6"/>
<keyword evidence="2" id="KW-1185">Reference proteome</keyword>
<name>A0A4Z2DSD6_SCHJA</name>
<comment type="caution">
    <text evidence="1">The sequence shown here is derived from an EMBL/GenBank/DDBJ whole genome shotgun (WGS) entry which is preliminary data.</text>
</comment>
<accession>A0A4Z2DSD6</accession>
<dbReference type="EMBL" id="SKCS01000050">
    <property type="protein sequence ID" value="TNN19456.1"/>
    <property type="molecule type" value="Genomic_DNA"/>
</dbReference>
<protein>
    <submittedName>
        <fullName evidence="1">Uncharacterized protein</fullName>
    </submittedName>
</protein>
<proteinExistence type="predicted"/>
<evidence type="ECO:0000313" key="1">
    <source>
        <dbReference type="EMBL" id="TNN19456.1"/>
    </source>
</evidence>
<evidence type="ECO:0000313" key="2">
    <source>
        <dbReference type="Proteomes" id="UP000311919"/>
    </source>
</evidence>
<organism evidence="1 2">
    <name type="scientific">Schistosoma japonicum</name>
    <name type="common">Blood fluke</name>
    <dbReference type="NCBI Taxonomy" id="6182"/>
    <lineage>
        <taxon>Eukaryota</taxon>
        <taxon>Metazoa</taxon>
        <taxon>Spiralia</taxon>
        <taxon>Lophotrochozoa</taxon>
        <taxon>Platyhelminthes</taxon>
        <taxon>Trematoda</taxon>
        <taxon>Digenea</taxon>
        <taxon>Strigeidida</taxon>
        <taxon>Schistosomatoidea</taxon>
        <taxon>Schistosomatidae</taxon>
        <taxon>Schistosoma</taxon>
    </lineage>
</organism>
<sequence length="103" mass="11652">MKSLPILRFAFENSERLSLEIVFQALSYIVIQYGEYFSTTHTSDLIDWDTYTGGLECMQEVNMLVIKAVCFSISSRTGGLLVRPGIPSLTFLTKVSKVLRSFM</sequence>
<gene>
    <name evidence="1" type="ORF">EWB00_008922</name>
</gene>